<organism evidence="1 2">
    <name type="scientific">Eiseniibacteriota bacterium</name>
    <dbReference type="NCBI Taxonomy" id="2212470"/>
    <lineage>
        <taxon>Bacteria</taxon>
        <taxon>Candidatus Eiseniibacteriota</taxon>
    </lineage>
</organism>
<dbReference type="SUPFAM" id="SSF46785">
    <property type="entry name" value="Winged helix' DNA-binding domain"/>
    <property type="match status" value="1"/>
</dbReference>
<dbReference type="Proteomes" id="UP001593833">
    <property type="component" value="Unassembled WGS sequence"/>
</dbReference>
<reference evidence="1 2" key="1">
    <citation type="submission" date="2024-09" db="EMBL/GenBank/DDBJ databases">
        <authorList>
            <person name="D'Angelo T."/>
        </authorList>
    </citation>
    <scope>NUCLEOTIDE SEQUENCE [LARGE SCALE GENOMIC DNA]</scope>
    <source>
        <strain evidence="1">SAG AM-320-E07</strain>
    </source>
</reference>
<evidence type="ECO:0000313" key="2">
    <source>
        <dbReference type="Proteomes" id="UP001593833"/>
    </source>
</evidence>
<name>A0ABV6YL22_UNCEI</name>
<protein>
    <submittedName>
        <fullName evidence="1">DUF1670 domain-containing protein</fullName>
    </submittedName>
</protein>
<dbReference type="Pfam" id="PF07900">
    <property type="entry name" value="DUF1670"/>
    <property type="match status" value="1"/>
</dbReference>
<accession>A0ABV6YL22</accession>
<sequence>MAAVRRARSDELSGYGIRRLRDKSAREAIIHSIGRDFNLTPILAQAYFSQVSTYFSQHADITLNTGEVCYEAVSAEEPAGKHIALASRVSVRLRLFDPHVDLTVLVERGLAGLRRHRLLRMTREAIDQGALLSYEDLAMLLTTSPSTVRRDARQLRRAGKVVMTRGWKHDMGPGTSHKAQIIDMYLKGYQFTEIELKTNHSEKSVRRYLNDFVQVVALQHQRFSVAQIRQVTGFSERLVREYLELHEHYRKEQNDRLALLVEPACPKKGALPEVTG</sequence>
<evidence type="ECO:0000313" key="1">
    <source>
        <dbReference type="EMBL" id="MFC1573032.1"/>
    </source>
</evidence>
<dbReference type="InterPro" id="IPR036390">
    <property type="entry name" value="WH_DNA-bd_sf"/>
</dbReference>
<comment type="caution">
    <text evidence="1">The sequence shown here is derived from an EMBL/GenBank/DDBJ whole genome shotgun (WGS) entry which is preliminary data.</text>
</comment>
<dbReference type="EMBL" id="JBHPKH010000064">
    <property type="protein sequence ID" value="MFC1573032.1"/>
    <property type="molecule type" value="Genomic_DNA"/>
</dbReference>
<keyword evidence="2" id="KW-1185">Reference proteome</keyword>
<dbReference type="InterPro" id="IPR012872">
    <property type="entry name" value="DUF1670"/>
</dbReference>
<gene>
    <name evidence="1" type="ORF">ACFL6M_05480</name>
</gene>
<proteinExistence type="predicted"/>